<dbReference type="InterPro" id="IPR031571">
    <property type="entry name" value="RcpC_dom"/>
</dbReference>
<evidence type="ECO:0000313" key="4">
    <source>
        <dbReference type="EMBL" id="MSS83165.1"/>
    </source>
</evidence>
<protein>
    <submittedName>
        <fullName evidence="4">Flp pilus assembly protein CpaB</fullName>
    </submittedName>
</protein>
<name>A0A6N7W1J9_ACIFE</name>
<comment type="caution">
    <text evidence="4">The sequence shown here is derived from an EMBL/GenBank/DDBJ whole genome shotgun (WGS) entry which is preliminary data.</text>
</comment>
<dbReference type="SMART" id="SM00858">
    <property type="entry name" value="SAF"/>
    <property type="match status" value="1"/>
</dbReference>
<keyword evidence="2" id="KW-0812">Transmembrane</keyword>
<dbReference type="Proteomes" id="UP000441455">
    <property type="component" value="Unassembled WGS sequence"/>
</dbReference>
<evidence type="ECO:0000256" key="1">
    <source>
        <dbReference type="SAM" id="MobiDB-lite"/>
    </source>
</evidence>
<dbReference type="AlphaFoldDB" id="A0A6N7W1J9"/>
<evidence type="ECO:0000259" key="3">
    <source>
        <dbReference type="SMART" id="SM00858"/>
    </source>
</evidence>
<dbReference type="CDD" id="cd11614">
    <property type="entry name" value="SAF_CpaB_FlgA_like"/>
    <property type="match status" value="1"/>
</dbReference>
<dbReference type="NCBIfam" id="TIGR03177">
    <property type="entry name" value="pilus_cpaB"/>
    <property type="match status" value="1"/>
</dbReference>
<gene>
    <name evidence="4" type="primary">cpaB</name>
    <name evidence="4" type="ORF">FX155_11275</name>
</gene>
<feature type="transmembrane region" description="Helical" evidence="2">
    <location>
        <begin position="34"/>
        <end position="57"/>
    </location>
</feature>
<evidence type="ECO:0000256" key="2">
    <source>
        <dbReference type="SAM" id="Phobius"/>
    </source>
</evidence>
<keyword evidence="2" id="KW-0472">Membrane</keyword>
<accession>A0A6N7W1J9</accession>
<feature type="domain" description="SAF" evidence="3">
    <location>
        <begin position="70"/>
        <end position="132"/>
    </location>
</feature>
<evidence type="ECO:0000313" key="5">
    <source>
        <dbReference type="Proteomes" id="UP000441455"/>
    </source>
</evidence>
<dbReference type="EMBL" id="VULN01000028">
    <property type="protein sequence ID" value="MSS83165.1"/>
    <property type="molecule type" value="Genomic_DNA"/>
</dbReference>
<sequence>MGMLPSFSGERRGSIVKKLEKLTEIIEKMSPRKLLLLCGSAALAVFLLLYVILSALFPDQNNGKVAAGNVTVVEAARDIAPQTVLTDDMLKTVEVPANLVPAGALTDKKQALGKKTGIDLFTGDILTERKLTSHGGGFVGMIPDGMRAVSFGVNDVTGVSGFAKPGDKVDILLVTDKEGNGIVSKTLLKDVLILAVNKSSDRPQGTTTQTSGSNGKQTMPNGSQPTGNTGSTGSMGTPSVVTVALTPYDAAKLIGSSRIGQLQMMLRPADGSAEDKSIGYYVIPLPNSPASAPAPAPAPAVQRDYTPRPVPQAPAAPSGDGGGDADGLSGIEVIRGTSATRGK</sequence>
<feature type="compositionally biased region" description="Low complexity" evidence="1">
    <location>
        <begin position="226"/>
        <end position="235"/>
    </location>
</feature>
<dbReference type="InterPro" id="IPR013974">
    <property type="entry name" value="SAF"/>
</dbReference>
<feature type="region of interest" description="Disordered" evidence="1">
    <location>
        <begin position="289"/>
        <end position="343"/>
    </location>
</feature>
<dbReference type="Pfam" id="PF08666">
    <property type="entry name" value="SAF"/>
    <property type="match status" value="1"/>
</dbReference>
<dbReference type="OrthoDB" id="163768at2"/>
<organism evidence="4 5">
    <name type="scientific">Acidaminococcus fermentans</name>
    <dbReference type="NCBI Taxonomy" id="905"/>
    <lineage>
        <taxon>Bacteria</taxon>
        <taxon>Bacillati</taxon>
        <taxon>Bacillota</taxon>
        <taxon>Negativicutes</taxon>
        <taxon>Acidaminococcales</taxon>
        <taxon>Acidaminococcaceae</taxon>
        <taxon>Acidaminococcus</taxon>
    </lineage>
</organism>
<feature type="region of interest" description="Disordered" evidence="1">
    <location>
        <begin position="200"/>
        <end position="235"/>
    </location>
</feature>
<proteinExistence type="predicted"/>
<feature type="compositionally biased region" description="Low complexity" evidence="1">
    <location>
        <begin position="204"/>
        <end position="218"/>
    </location>
</feature>
<dbReference type="InterPro" id="IPR017592">
    <property type="entry name" value="Pilus_assmbl_Flp-typ_CpaB"/>
</dbReference>
<keyword evidence="2" id="KW-1133">Transmembrane helix</keyword>
<reference evidence="4 5" key="1">
    <citation type="submission" date="2019-08" db="EMBL/GenBank/DDBJ databases">
        <title>In-depth cultivation of the pig gut microbiome towards novel bacterial diversity and tailored functional studies.</title>
        <authorList>
            <person name="Wylensek D."/>
            <person name="Hitch T.C.A."/>
            <person name="Clavel T."/>
        </authorList>
    </citation>
    <scope>NUCLEOTIDE SEQUENCE [LARGE SCALE GENOMIC DNA]</scope>
    <source>
        <strain evidence="4 5">WCA-389-WT-5B</strain>
    </source>
</reference>
<dbReference type="Pfam" id="PF16976">
    <property type="entry name" value="RcpC"/>
    <property type="match status" value="1"/>
</dbReference>
<dbReference type="Gene3D" id="3.90.1210.10">
    <property type="entry name" value="Antifreeze-like/N-acetylneuraminic acid synthase C-terminal domain"/>
    <property type="match status" value="1"/>
</dbReference>